<sequence>MHGFLVLLHLVLLALSISAVEHRLVTSENGAWMSVLGASTQAFYALYCAILVYLVQRLTLYRNLNQHQKLTILHDNVNAWSGLGSALQCLWQQSSTTGSLWWIVSIATYLGCVLALHVASSSILQLQTFTATTNMSATTFAHWPGANVDMMGLQWHTISAIVPSLSHFTSSLNAGLDGATLYDTVQADGATGNATVDATTFQAECGLIRNSELSYTPKLNSNQFGDLVVEPSISGQQTRKSSGRLVPPYQDQLVTQMSTFFPGSTIEFIIATSIDIDDSLKSATVHHMNWEYQQDLLFDSPQTPIISTVLDAYLMACNIYVEHHTAIVDMETGQLLALLPPPVLSPPSNWKGWTAPKGNNTWDIWSPPGIGQYKHLHYKWFVSPFYSGAMHPVRICMTRSQAACYRHSLLELYFMKEIGLDVVLDEQASRPPPPSGPKKVLCSRRQFESSLSKIFASLLWTDLKDDAGAKLGSDAGGFDSAQGSTVVSRQVIKWRLNINSWPLAVALTASLTMLILSICMSGNMTYQQKDGMPIDSTGVLQIIWLTNRLRVLKDLMSEVDDPREDVLRSAGMVEIDLLQELNKED</sequence>
<dbReference type="Proteomes" id="UP000719766">
    <property type="component" value="Unassembled WGS sequence"/>
</dbReference>
<dbReference type="RefSeq" id="XP_041158939.1">
    <property type="nucleotide sequence ID" value="XM_041306801.1"/>
</dbReference>
<protein>
    <recommendedName>
        <fullName evidence="5">Transmembrane protein</fullName>
    </recommendedName>
</protein>
<keyword evidence="2" id="KW-0732">Signal</keyword>
<keyword evidence="1" id="KW-1133">Transmembrane helix</keyword>
<feature type="chain" id="PRO_5040462289" description="Transmembrane protein" evidence="2">
    <location>
        <begin position="20"/>
        <end position="585"/>
    </location>
</feature>
<comment type="caution">
    <text evidence="3">The sequence shown here is derived from an EMBL/GenBank/DDBJ whole genome shotgun (WGS) entry which is preliminary data.</text>
</comment>
<feature type="transmembrane region" description="Helical" evidence="1">
    <location>
        <begin position="100"/>
        <end position="119"/>
    </location>
</feature>
<keyword evidence="4" id="KW-1185">Reference proteome</keyword>
<evidence type="ECO:0008006" key="5">
    <source>
        <dbReference type="Google" id="ProtNLM"/>
    </source>
</evidence>
<feature type="signal peptide" evidence="2">
    <location>
        <begin position="1"/>
        <end position="19"/>
    </location>
</feature>
<evidence type="ECO:0000313" key="4">
    <source>
        <dbReference type="Proteomes" id="UP000719766"/>
    </source>
</evidence>
<accession>A0A9P7DGY5</accession>
<feature type="transmembrane region" description="Helical" evidence="1">
    <location>
        <begin position="35"/>
        <end position="55"/>
    </location>
</feature>
<feature type="transmembrane region" description="Helical" evidence="1">
    <location>
        <begin position="501"/>
        <end position="519"/>
    </location>
</feature>
<evidence type="ECO:0000313" key="3">
    <source>
        <dbReference type="EMBL" id="KAG1792302.1"/>
    </source>
</evidence>
<gene>
    <name evidence="3" type="ORF">HD556DRAFT_1444570</name>
</gene>
<proteinExistence type="predicted"/>
<organism evidence="3 4">
    <name type="scientific">Suillus plorans</name>
    <dbReference type="NCBI Taxonomy" id="116603"/>
    <lineage>
        <taxon>Eukaryota</taxon>
        <taxon>Fungi</taxon>
        <taxon>Dikarya</taxon>
        <taxon>Basidiomycota</taxon>
        <taxon>Agaricomycotina</taxon>
        <taxon>Agaricomycetes</taxon>
        <taxon>Agaricomycetidae</taxon>
        <taxon>Boletales</taxon>
        <taxon>Suillineae</taxon>
        <taxon>Suillaceae</taxon>
        <taxon>Suillus</taxon>
    </lineage>
</organism>
<keyword evidence="1" id="KW-0472">Membrane</keyword>
<reference evidence="3" key="1">
    <citation type="journal article" date="2020" name="New Phytol.">
        <title>Comparative genomics reveals dynamic genome evolution in host specialist ectomycorrhizal fungi.</title>
        <authorList>
            <person name="Lofgren L.A."/>
            <person name="Nguyen N.H."/>
            <person name="Vilgalys R."/>
            <person name="Ruytinx J."/>
            <person name="Liao H.L."/>
            <person name="Branco S."/>
            <person name="Kuo A."/>
            <person name="LaButti K."/>
            <person name="Lipzen A."/>
            <person name="Andreopoulos W."/>
            <person name="Pangilinan J."/>
            <person name="Riley R."/>
            <person name="Hundley H."/>
            <person name="Na H."/>
            <person name="Barry K."/>
            <person name="Grigoriev I.V."/>
            <person name="Stajich J.E."/>
            <person name="Kennedy P.G."/>
        </authorList>
    </citation>
    <scope>NUCLEOTIDE SEQUENCE</scope>
    <source>
        <strain evidence="3">S12</strain>
    </source>
</reference>
<evidence type="ECO:0000256" key="2">
    <source>
        <dbReference type="SAM" id="SignalP"/>
    </source>
</evidence>
<dbReference type="GeneID" id="64600565"/>
<dbReference type="OrthoDB" id="2644397at2759"/>
<keyword evidence="1" id="KW-0812">Transmembrane</keyword>
<dbReference type="EMBL" id="JABBWE010000037">
    <property type="protein sequence ID" value="KAG1792302.1"/>
    <property type="molecule type" value="Genomic_DNA"/>
</dbReference>
<evidence type="ECO:0000256" key="1">
    <source>
        <dbReference type="SAM" id="Phobius"/>
    </source>
</evidence>
<dbReference type="AlphaFoldDB" id="A0A9P7DGY5"/>
<name>A0A9P7DGY5_9AGAM</name>